<dbReference type="EMBL" id="BAABJI010000004">
    <property type="protein sequence ID" value="GAA4928820.1"/>
    <property type="molecule type" value="Genomic_DNA"/>
</dbReference>
<evidence type="ECO:0000313" key="1">
    <source>
        <dbReference type="EMBL" id="GAA4928820.1"/>
    </source>
</evidence>
<dbReference type="RefSeq" id="WP_345333694.1">
    <property type="nucleotide sequence ID" value="NZ_BAABJI010000004.1"/>
</dbReference>
<dbReference type="Proteomes" id="UP001501436">
    <property type="component" value="Unassembled WGS sequence"/>
</dbReference>
<keyword evidence="2" id="KW-1185">Reference proteome</keyword>
<gene>
    <name evidence="1" type="ORF">GCM10023313_36890</name>
</gene>
<reference evidence="2" key="1">
    <citation type="journal article" date="2019" name="Int. J. Syst. Evol. Microbiol.">
        <title>The Global Catalogue of Microorganisms (GCM) 10K type strain sequencing project: providing services to taxonomists for standard genome sequencing and annotation.</title>
        <authorList>
            <consortium name="The Broad Institute Genomics Platform"/>
            <consortium name="The Broad Institute Genome Sequencing Center for Infectious Disease"/>
            <person name="Wu L."/>
            <person name="Ma J."/>
        </authorList>
    </citation>
    <scope>NUCLEOTIDE SEQUENCE [LARGE SCALE GENOMIC DNA]</scope>
    <source>
        <strain evidence="2">JCM 18283</strain>
    </source>
</reference>
<accession>A0ABP9G570</accession>
<evidence type="ECO:0008006" key="3">
    <source>
        <dbReference type="Google" id="ProtNLM"/>
    </source>
</evidence>
<proteinExistence type="predicted"/>
<evidence type="ECO:0000313" key="2">
    <source>
        <dbReference type="Proteomes" id="UP001501436"/>
    </source>
</evidence>
<sequence length="275" mass="31005">MRNLNLSLLRIYCVLFEASAQRKDLSTVENAIVSEAKVLYNSEWASWYGTDIFMAACKDKANTQGGYLSKLKYLTTKLAKMKKAILVKTLLMLTLPITLICSQISLAKSIAHKNVIVDSINKEYLPISKMRICGKLPMESNLKKLKALFGKPDSIVTPDMNNICTSYYERKFEYYYTKGICFEKYGDAVVFSSVNFTRNPNTFLAFDKIRLDGKTHLNDIKKNFPGADVTDIKTADGTYTGVRLALSKTMSDDSLLLLFDKKTGVLAQVSYYMPC</sequence>
<name>A0ABP9G570_9SPHI</name>
<protein>
    <recommendedName>
        <fullName evidence="3">PepSY-like beta-lactamase-inhibitor</fullName>
    </recommendedName>
</protein>
<comment type="caution">
    <text evidence="1">The sequence shown here is derived from an EMBL/GenBank/DDBJ whole genome shotgun (WGS) entry which is preliminary data.</text>
</comment>
<organism evidence="1 2">
    <name type="scientific">Mucilaginibacter defluvii</name>
    <dbReference type="NCBI Taxonomy" id="1196019"/>
    <lineage>
        <taxon>Bacteria</taxon>
        <taxon>Pseudomonadati</taxon>
        <taxon>Bacteroidota</taxon>
        <taxon>Sphingobacteriia</taxon>
        <taxon>Sphingobacteriales</taxon>
        <taxon>Sphingobacteriaceae</taxon>
        <taxon>Mucilaginibacter</taxon>
    </lineage>
</organism>